<dbReference type="Pfam" id="PF00078">
    <property type="entry name" value="RVT_1"/>
    <property type="match status" value="1"/>
</dbReference>
<name>A0A1I8J5A1_9PLAT</name>
<organism evidence="16 17">
    <name type="scientific">Macrostomum lignano</name>
    <dbReference type="NCBI Taxonomy" id="282301"/>
    <lineage>
        <taxon>Eukaryota</taxon>
        <taxon>Metazoa</taxon>
        <taxon>Spiralia</taxon>
        <taxon>Lophotrochozoa</taxon>
        <taxon>Platyhelminthes</taxon>
        <taxon>Rhabditophora</taxon>
        <taxon>Macrostomorpha</taxon>
        <taxon>Macrostomida</taxon>
        <taxon>Macrostomidae</taxon>
        <taxon>Macrostomum</taxon>
    </lineage>
</organism>
<evidence type="ECO:0000256" key="1">
    <source>
        <dbReference type="ARBA" id="ARBA00001946"/>
    </source>
</evidence>
<proteinExistence type="inferred from homology"/>
<evidence type="ECO:0000256" key="10">
    <source>
        <dbReference type="ARBA" id="ARBA00023172"/>
    </source>
</evidence>
<feature type="coiled-coil region" evidence="14">
    <location>
        <begin position="392"/>
        <end position="426"/>
    </location>
</feature>
<accession>A0A1I8J5A1</accession>
<dbReference type="GO" id="GO:0046872">
    <property type="term" value="F:metal ion binding"/>
    <property type="evidence" value="ECO:0007669"/>
    <property type="project" value="UniProtKB-UniRule"/>
</dbReference>
<keyword evidence="5 13" id="KW-0479">Metal-binding</keyword>
<dbReference type="PANTHER" id="PTHR13451">
    <property type="entry name" value="CLASS II CROSSOVER JUNCTION ENDONUCLEASE MUS81"/>
    <property type="match status" value="1"/>
</dbReference>
<evidence type="ECO:0000256" key="4">
    <source>
        <dbReference type="ARBA" id="ARBA00022722"/>
    </source>
</evidence>
<evidence type="ECO:0000256" key="7">
    <source>
        <dbReference type="ARBA" id="ARBA00022763"/>
    </source>
</evidence>
<dbReference type="Pfam" id="PF02732">
    <property type="entry name" value="ERCC4"/>
    <property type="match status" value="1"/>
</dbReference>
<dbReference type="FunFam" id="3.40.50.10130:FF:000003">
    <property type="entry name" value="Crossover junction endonuclease MUS81"/>
    <property type="match status" value="1"/>
</dbReference>
<dbReference type="AlphaFoldDB" id="A0A1I8J5A1"/>
<comment type="subunit">
    <text evidence="13">Interacts with EME1.</text>
</comment>
<keyword evidence="16" id="KW-1185">Reference proteome</keyword>
<dbReference type="GO" id="GO:0005634">
    <property type="term" value="C:nucleus"/>
    <property type="evidence" value="ECO:0007669"/>
    <property type="project" value="UniProtKB-SubCell"/>
</dbReference>
<keyword evidence="8 13" id="KW-0378">Hydrolase</keyword>
<dbReference type="InterPro" id="IPR036691">
    <property type="entry name" value="Endo/exonu/phosph_ase_sf"/>
</dbReference>
<dbReference type="SMART" id="SM00891">
    <property type="entry name" value="ERCC4"/>
    <property type="match status" value="1"/>
</dbReference>
<comment type="subcellular location">
    <subcellularLocation>
        <location evidence="2 13">Nucleus</location>
    </subcellularLocation>
</comment>
<dbReference type="GO" id="GO:0006308">
    <property type="term" value="P:DNA catabolic process"/>
    <property type="evidence" value="ECO:0007669"/>
    <property type="project" value="UniProtKB-UniRule"/>
</dbReference>
<evidence type="ECO:0000256" key="3">
    <source>
        <dbReference type="ARBA" id="ARBA00010015"/>
    </source>
</evidence>
<evidence type="ECO:0000256" key="6">
    <source>
        <dbReference type="ARBA" id="ARBA00022759"/>
    </source>
</evidence>
<dbReference type="GO" id="GO:0031573">
    <property type="term" value="P:mitotic intra-S DNA damage checkpoint signaling"/>
    <property type="evidence" value="ECO:0007669"/>
    <property type="project" value="TreeGrafter"/>
</dbReference>
<dbReference type="Proteomes" id="UP000095280">
    <property type="component" value="Unplaced"/>
</dbReference>
<keyword evidence="10 13" id="KW-0233">DNA recombination</keyword>
<dbReference type="GO" id="GO:0003677">
    <property type="term" value="F:DNA binding"/>
    <property type="evidence" value="ECO:0007669"/>
    <property type="project" value="UniProtKB-UniRule"/>
</dbReference>
<dbReference type="SUPFAM" id="SSF52980">
    <property type="entry name" value="Restriction endonuclease-like"/>
    <property type="match status" value="1"/>
</dbReference>
<evidence type="ECO:0000256" key="5">
    <source>
        <dbReference type="ARBA" id="ARBA00022723"/>
    </source>
</evidence>
<evidence type="ECO:0000256" key="8">
    <source>
        <dbReference type="ARBA" id="ARBA00022801"/>
    </source>
</evidence>
<evidence type="ECO:0000313" key="16">
    <source>
        <dbReference type="Proteomes" id="UP000095280"/>
    </source>
</evidence>
<evidence type="ECO:0000256" key="12">
    <source>
        <dbReference type="ARBA" id="ARBA00023242"/>
    </source>
</evidence>
<evidence type="ECO:0000256" key="9">
    <source>
        <dbReference type="ARBA" id="ARBA00022842"/>
    </source>
</evidence>
<dbReference type="Gene3D" id="3.40.50.10130">
    <property type="match status" value="1"/>
</dbReference>
<protein>
    <recommendedName>
        <fullName evidence="13">Crossover junction endonuclease MUS81</fullName>
        <ecNumber evidence="13">3.1.22.-</ecNumber>
    </recommendedName>
</protein>
<dbReference type="GO" id="GO:0000727">
    <property type="term" value="P:double-strand break repair via break-induced replication"/>
    <property type="evidence" value="ECO:0007669"/>
    <property type="project" value="UniProtKB-UniRule"/>
</dbReference>
<keyword evidence="6 13" id="KW-0255">Endonuclease</keyword>
<dbReference type="InterPro" id="IPR006166">
    <property type="entry name" value="ERCC4_domain"/>
</dbReference>
<feature type="domain" description="ERCC4" evidence="15">
    <location>
        <begin position="61"/>
        <end position="159"/>
    </location>
</feature>
<dbReference type="WBParaSite" id="maker-uti_cns_0046015-snap-gene-0.2-mRNA-1">
    <property type="protein sequence ID" value="maker-uti_cns_0046015-snap-gene-0.2-mRNA-1"/>
    <property type="gene ID" value="maker-uti_cns_0046015-snap-gene-0.2"/>
</dbReference>
<feature type="coiled-coil region" evidence="14">
    <location>
        <begin position="952"/>
        <end position="979"/>
    </location>
</feature>
<dbReference type="GO" id="GO:0048476">
    <property type="term" value="C:Holliday junction resolvase complex"/>
    <property type="evidence" value="ECO:0007669"/>
    <property type="project" value="UniProtKB-UniRule"/>
</dbReference>
<comment type="similarity">
    <text evidence="3 13">Belongs to the XPF family.</text>
</comment>
<evidence type="ECO:0000256" key="14">
    <source>
        <dbReference type="SAM" id="Coils"/>
    </source>
</evidence>
<sequence length="1019" mass="112601">MSNSASLLLSKPLITNKSLSWQRHASATATGTSESAAASSAESEPGAKLLYSIQPGGFDVIFCIDNREHFGMGSVKQMLLPGLLRNNVKCDVRPLQVSDFLWVAKCRSTGREAVLNLLVERKRLDDLASSIKDGRFKEQKFRLRRSGIAQLLLLVEGFGGRSGGHVRMPEETLAQAVCNSQLIDGCAVKYTDSAQHTVSYLTLLTCHLRDLYSGRQLLVYDSMPATGGVSKDSRPTVSAVLPLGGPGTDANAVDFAEFNRAAIKSKKLVVREMLAKHLLQIGGVTMEKALAIVQQYPTVQALLDAYAACETDAERRRLLSGICHDRIFDKRIGTMLLNLHAVQNPSSELPLASPRMPVGKRRVEWGRAMRQRSYQLASESHRQSRRTGEQLRRRLVSEAVATDAELERLRRQRAGMEARLDRYTSEQARHRSQRLLHDMEQQPVEVAEISSDGNNTGDDLPTVNEFSDLTDWEAARLAEFVARQREQLDGSNGGGGGAEEVQIDGLSLEKFLRSCEARRSRDGAIRRLCEFVDSWRPALGADATAAWRFRRQRRTPKVTDEAAAAAAAAPAKANRVRRGEVIDDGAPERSVGAARDVALSGGASATGEAMDPPGGAGDHEANLHLAPAVPGGRLRLGTMNFRTLKAPWRRTILVQLAHDLQLDFVSLQEVSIVAELGLHSEDFGDGWSLLYTSADDRGRGGVGVLIGPRLQQSVHCISLSPRLMRVDLRLRARCIRLCCAYAPTAAHPEEARTTRKEDHRGISLMSCTAKLFNRLLLDRLQLRAVLDPYLRYEQNGFRPQRGTLTQILALRRVIEEARIRQSTLIIVFVDFRKAFDSVLRAALPFVLRAYRVPQQLIDAVMALYCDTGAAVVTADGLSDLFDTSSRVLQGDTLAPFLFVLLLDWVLRTALPSADDGFLLRRRIGRRHGEKRLIMHAAHQMGKCTPARHATWAAQLGRAAAELRRAAAELQRAAAQLSRAVTHRRGELFLKRLLPLSDVIAFAFAAYQLFYELQLFGHLG</sequence>
<dbReference type="Gene3D" id="1.10.150.670">
    <property type="entry name" value="Crossover junction endonuclease EME1, DNA-binding domain"/>
    <property type="match status" value="1"/>
</dbReference>
<dbReference type="GO" id="GO:0048257">
    <property type="term" value="F:3'-flap endonuclease activity"/>
    <property type="evidence" value="ECO:0007669"/>
    <property type="project" value="TreeGrafter"/>
</dbReference>
<keyword evidence="4 13" id="KW-0540">Nuclease</keyword>
<dbReference type="InterPro" id="IPR047416">
    <property type="entry name" value="XPF_nuclease_Mus81"/>
</dbReference>
<dbReference type="GO" id="GO:0000712">
    <property type="term" value="P:resolution of meiotic recombination intermediates"/>
    <property type="evidence" value="ECO:0007669"/>
    <property type="project" value="TreeGrafter"/>
</dbReference>
<keyword evidence="12 13" id="KW-0539">Nucleus</keyword>
<dbReference type="EC" id="3.1.22.-" evidence="13"/>
<evidence type="ECO:0000259" key="15">
    <source>
        <dbReference type="SMART" id="SM00891"/>
    </source>
</evidence>
<keyword evidence="14" id="KW-0175">Coiled coil</keyword>
<keyword evidence="9 13" id="KW-0460">Magnesium</keyword>
<dbReference type="GO" id="GO:0008821">
    <property type="term" value="F:crossover junction DNA endonuclease activity"/>
    <property type="evidence" value="ECO:0007669"/>
    <property type="project" value="UniProtKB-UniRule"/>
</dbReference>
<evidence type="ECO:0000256" key="13">
    <source>
        <dbReference type="RuleBase" id="RU369042"/>
    </source>
</evidence>
<evidence type="ECO:0000256" key="2">
    <source>
        <dbReference type="ARBA" id="ARBA00004123"/>
    </source>
</evidence>
<reference evidence="17" key="1">
    <citation type="submission" date="2016-11" db="UniProtKB">
        <authorList>
            <consortium name="WormBaseParasite"/>
        </authorList>
    </citation>
    <scope>IDENTIFICATION</scope>
</reference>
<dbReference type="InterPro" id="IPR011335">
    <property type="entry name" value="Restrct_endonuc-II-like"/>
</dbReference>
<comment type="function">
    <text evidence="13">Interacts with EME1 to form a DNA structure-specific endonuclease with substrate preference for branched DNA structures with a 5'-end at the branch nick. Typical substrates include 3'-flap structures, D-loops, replication forks and nicked Holliday junctions. May be required in mitosis for the processing of stalled or collapsed replication fork intermediates. May be required in meiosis for the repair of meiosis-specific double strand breaks subsequent to single-end invasion (SEI).</text>
</comment>
<dbReference type="CDD" id="cd20074">
    <property type="entry name" value="XPF_nuclease_Mus81"/>
    <property type="match status" value="1"/>
</dbReference>
<dbReference type="PANTHER" id="PTHR13451:SF0">
    <property type="entry name" value="CROSSOVER JUNCTION ENDONUCLEASE MUS81"/>
    <property type="match status" value="1"/>
</dbReference>
<keyword evidence="7 13" id="KW-0227">DNA damage</keyword>
<dbReference type="InterPro" id="IPR000477">
    <property type="entry name" value="RT_dom"/>
</dbReference>
<dbReference type="InterPro" id="IPR033309">
    <property type="entry name" value="Mus81"/>
</dbReference>
<evidence type="ECO:0000256" key="11">
    <source>
        <dbReference type="ARBA" id="ARBA00023204"/>
    </source>
</evidence>
<dbReference type="InterPro" id="IPR042530">
    <property type="entry name" value="EME1/EME2_C"/>
</dbReference>
<dbReference type="SUPFAM" id="SSF56219">
    <property type="entry name" value="DNase I-like"/>
    <property type="match status" value="1"/>
</dbReference>
<comment type="cofactor">
    <cofactor evidence="1 13">
        <name>Mg(2+)</name>
        <dbReference type="ChEBI" id="CHEBI:18420"/>
    </cofactor>
</comment>
<evidence type="ECO:0000313" key="17">
    <source>
        <dbReference type="WBParaSite" id="maker-uti_cns_0046015-snap-gene-0.2-mRNA-1"/>
    </source>
</evidence>
<dbReference type="Gene3D" id="3.60.10.10">
    <property type="entry name" value="Endonuclease/exonuclease/phosphatase"/>
    <property type="match status" value="1"/>
</dbReference>
<keyword evidence="11 13" id="KW-0234">DNA repair</keyword>
<dbReference type="Pfam" id="PF21292">
    <property type="entry name" value="EME1-MUS81_C"/>
    <property type="match status" value="1"/>
</dbReference>